<evidence type="ECO:0000256" key="1">
    <source>
        <dbReference type="ARBA" id="ARBA00010835"/>
    </source>
</evidence>
<comment type="caution">
    <text evidence="8">The sequence shown here is derived from an EMBL/GenBank/DDBJ whole genome shotgun (WGS) entry which is preliminary data.</text>
</comment>
<dbReference type="NCBIfam" id="TIGR00020">
    <property type="entry name" value="prfB"/>
    <property type="match status" value="1"/>
</dbReference>
<dbReference type="Gene3D" id="3.30.70.1660">
    <property type="match status" value="1"/>
</dbReference>
<comment type="PTM">
    <text evidence="4">Methylated by PrmC. Methylation increases the termination efficiency of RF2.</text>
</comment>
<evidence type="ECO:0000256" key="5">
    <source>
        <dbReference type="NCBIfam" id="TIGR00020"/>
    </source>
</evidence>
<evidence type="ECO:0000256" key="2">
    <source>
        <dbReference type="ARBA" id="ARBA00022481"/>
    </source>
</evidence>
<feature type="modified residue" description="N5-methylglutamine" evidence="4">
    <location>
        <position position="244"/>
    </location>
</feature>
<dbReference type="Gene3D" id="3.30.160.20">
    <property type="match status" value="1"/>
</dbReference>
<evidence type="ECO:0000256" key="4">
    <source>
        <dbReference type="HAMAP-Rule" id="MF_00094"/>
    </source>
</evidence>
<comment type="function">
    <text evidence="4">Peptide chain release factor 2 directs the termination of translation in response to the peptide chain termination codons UGA and UAA.</text>
</comment>
<accession>A0A7C5YUT5</accession>
<sequence>MNNKIEDIERRIRTLYDKLEIGRKEKRLKTLEEETCKKGFWEAVEQAQSILSEISRLKEEVEEYHSLESNLSTLKELIKLSKGDESISQELSKEIEKLKRVLENVEIKTFLGGVYDRLGAIVSIFAGQGGTEACDWTEMLMRMYLRFFEKKGWKSEIVHIVQGDIAGISSVIIEVEGELCYGYLKWETGTHRLVRISPFNAQGLRQTSFAGVEVLPLFKDDITIGIKKEEIIFKASRAGGKGGQNVNKVSTKVTLIHKPTGIQVTCDSQRSQFQNRKAAMEILRAKLYQRAVERKELEKLKIRGEHKLPSWGNQIRNYILHPYKLVKDLRTEIESKDPQSVLDGELDQFIDAEIRLLSRNSS</sequence>
<dbReference type="PANTHER" id="PTHR43116:SF3">
    <property type="entry name" value="CLASS I PEPTIDE CHAIN RELEASE FACTOR"/>
    <property type="match status" value="1"/>
</dbReference>
<evidence type="ECO:0000256" key="6">
    <source>
        <dbReference type="SAM" id="Coils"/>
    </source>
</evidence>
<keyword evidence="4" id="KW-0963">Cytoplasm</keyword>
<dbReference type="PANTHER" id="PTHR43116">
    <property type="entry name" value="PEPTIDE CHAIN RELEASE FACTOR 2"/>
    <property type="match status" value="1"/>
</dbReference>
<dbReference type="InterPro" id="IPR004374">
    <property type="entry name" value="PrfB"/>
</dbReference>
<proteinExistence type="inferred from homology"/>
<dbReference type="SUPFAM" id="SSF75620">
    <property type="entry name" value="Release factor"/>
    <property type="match status" value="1"/>
</dbReference>
<name>A0A7C5YUT5_UNCC3</name>
<dbReference type="AlphaFoldDB" id="A0A7C5YUT5"/>
<organism evidence="8">
    <name type="scientific">candidate division CPR3 bacterium</name>
    <dbReference type="NCBI Taxonomy" id="2268181"/>
    <lineage>
        <taxon>Bacteria</taxon>
        <taxon>Bacteria division CPR3</taxon>
    </lineage>
</organism>
<keyword evidence="2 4" id="KW-0488">Methylation</keyword>
<comment type="similarity">
    <text evidence="1 4">Belongs to the prokaryotic/mitochondrial release factor family.</text>
</comment>
<evidence type="ECO:0000313" key="8">
    <source>
        <dbReference type="EMBL" id="HHR92317.1"/>
    </source>
</evidence>
<dbReference type="InterPro" id="IPR000352">
    <property type="entry name" value="Pep_chain_release_fac_I"/>
</dbReference>
<protein>
    <recommendedName>
        <fullName evidence="4 5">Peptide chain release factor 2</fullName>
        <shortName evidence="4">RF-2</shortName>
    </recommendedName>
</protein>
<dbReference type="SMART" id="SM00937">
    <property type="entry name" value="PCRF"/>
    <property type="match status" value="1"/>
</dbReference>
<keyword evidence="6" id="KW-0175">Coiled coil</keyword>
<reference evidence="8" key="1">
    <citation type="journal article" date="2020" name="mSystems">
        <title>Genome- and Community-Level Interaction Insights into Carbon Utilization and Element Cycling Functions of Hydrothermarchaeota in Hydrothermal Sediment.</title>
        <authorList>
            <person name="Zhou Z."/>
            <person name="Liu Y."/>
            <person name="Xu W."/>
            <person name="Pan J."/>
            <person name="Luo Z.H."/>
            <person name="Li M."/>
        </authorList>
    </citation>
    <scope>NUCLEOTIDE SEQUENCE [LARGE SCALE GENOMIC DNA]</scope>
    <source>
        <strain evidence="8">SpSt-1042</strain>
    </source>
</reference>
<evidence type="ECO:0000259" key="7">
    <source>
        <dbReference type="PROSITE" id="PS00745"/>
    </source>
</evidence>
<dbReference type="Gene3D" id="1.20.58.410">
    <property type="entry name" value="Release factor"/>
    <property type="match status" value="1"/>
</dbReference>
<gene>
    <name evidence="4" type="primary">prfB</name>
    <name evidence="8" type="ORF">ENL96_02290</name>
</gene>
<dbReference type="InterPro" id="IPR005139">
    <property type="entry name" value="PCRF"/>
</dbReference>
<dbReference type="Pfam" id="PF03462">
    <property type="entry name" value="PCRF"/>
    <property type="match status" value="1"/>
</dbReference>
<dbReference type="GO" id="GO:0005737">
    <property type="term" value="C:cytoplasm"/>
    <property type="evidence" value="ECO:0007669"/>
    <property type="project" value="UniProtKB-SubCell"/>
</dbReference>
<dbReference type="Pfam" id="PF00472">
    <property type="entry name" value="RF-1"/>
    <property type="match status" value="1"/>
</dbReference>
<dbReference type="InterPro" id="IPR045853">
    <property type="entry name" value="Pep_chain_release_fac_I_sf"/>
</dbReference>
<evidence type="ECO:0000256" key="3">
    <source>
        <dbReference type="ARBA" id="ARBA00022917"/>
    </source>
</evidence>
<feature type="coiled-coil region" evidence="6">
    <location>
        <begin position="5"/>
        <end position="108"/>
    </location>
</feature>
<dbReference type="HAMAP" id="MF_00094">
    <property type="entry name" value="Rel_fac_2"/>
    <property type="match status" value="1"/>
</dbReference>
<dbReference type="GO" id="GO:0016149">
    <property type="term" value="F:translation release factor activity, codon specific"/>
    <property type="evidence" value="ECO:0007669"/>
    <property type="project" value="UniProtKB-UniRule"/>
</dbReference>
<keyword evidence="3 4" id="KW-0648">Protein biosynthesis</keyword>
<dbReference type="PROSITE" id="PS00745">
    <property type="entry name" value="RF_PROK_I"/>
    <property type="match status" value="1"/>
</dbReference>
<feature type="domain" description="Prokaryotic-type class I peptide chain release factors" evidence="7">
    <location>
        <begin position="237"/>
        <end position="253"/>
    </location>
</feature>
<comment type="subcellular location">
    <subcellularLocation>
        <location evidence="4">Cytoplasm</location>
    </subcellularLocation>
</comment>
<dbReference type="EMBL" id="DRVY01000066">
    <property type="protein sequence ID" value="HHR92317.1"/>
    <property type="molecule type" value="Genomic_DNA"/>
</dbReference>